<feature type="transmembrane region" description="Helical" evidence="6">
    <location>
        <begin position="281"/>
        <end position="297"/>
    </location>
</feature>
<feature type="transmembrane region" description="Helical" evidence="6">
    <location>
        <begin position="81"/>
        <end position="98"/>
    </location>
</feature>
<dbReference type="Pfam" id="PF20684">
    <property type="entry name" value="Fung_rhodopsin"/>
    <property type="match status" value="1"/>
</dbReference>
<evidence type="ECO:0000313" key="9">
    <source>
        <dbReference type="Proteomes" id="UP000033540"/>
    </source>
</evidence>
<keyword evidence="3 6" id="KW-1133">Transmembrane helix</keyword>
<evidence type="ECO:0000256" key="6">
    <source>
        <dbReference type="SAM" id="Phobius"/>
    </source>
</evidence>
<gene>
    <name evidence="8" type="ORF">P875_00128002</name>
</gene>
<dbReference type="InterPro" id="IPR052337">
    <property type="entry name" value="SAT4-like"/>
</dbReference>
<evidence type="ECO:0000256" key="2">
    <source>
        <dbReference type="ARBA" id="ARBA00022692"/>
    </source>
</evidence>
<feature type="transmembrane region" description="Helical" evidence="6">
    <location>
        <begin position="202"/>
        <end position="223"/>
    </location>
</feature>
<dbReference type="EMBL" id="JZEE01000236">
    <property type="protein sequence ID" value="KJK66669.1"/>
    <property type="molecule type" value="Genomic_DNA"/>
</dbReference>
<dbReference type="Proteomes" id="UP000033540">
    <property type="component" value="Unassembled WGS sequence"/>
</dbReference>
<feature type="transmembrane region" description="Helical" evidence="6">
    <location>
        <begin position="235"/>
        <end position="261"/>
    </location>
</feature>
<evidence type="ECO:0000256" key="5">
    <source>
        <dbReference type="ARBA" id="ARBA00038359"/>
    </source>
</evidence>
<feature type="domain" description="Rhodopsin" evidence="7">
    <location>
        <begin position="80"/>
        <end position="298"/>
    </location>
</feature>
<proteinExistence type="inferred from homology"/>
<feature type="transmembrane region" description="Helical" evidence="6">
    <location>
        <begin position="48"/>
        <end position="69"/>
    </location>
</feature>
<evidence type="ECO:0000256" key="3">
    <source>
        <dbReference type="ARBA" id="ARBA00022989"/>
    </source>
</evidence>
<feature type="transmembrane region" description="Helical" evidence="6">
    <location>
        <begin position="118"/>
        <end position="140"/>
    </location>
</feature>
<sequence length="389" mass="42834">MAEPPGPEHGGKGSLVLGVTWTEAGLALTLLALRAKTASLCPPGQTGFGIFGLRWDFIWVVIALVWSHVCWSRKSADRVKAFALCAQSFMTVSVRFGLGDHQSLLSAHNIVQTNLWSWMAQIVAILCLVISRIAVIAFLLSLQGRTSSIGRIVLYTVGAVQGIINVIEVALILKQCDPTEKLWNPAIAGTCDRVLICSQVGFLQGSIGAAADLFLAFYPVHIIGRLQQMKLSTKIGLCLIMSGGLIAGIAGINKTIAIASITHDDLTYGIYKLNTWVLTEMWFIIIFGSIPVLRPFFVRFTQDIKSAAGYGHSRSRTNPSDYLSSGRNNRESWMQLDDRSHSTYVTHVSTYTKTDSYLQRGENDYYTFGQQQSGRQILVTRHTSVESER</sequence>
<reference evidence="8 9" key="1">
    <citation type="submission" date="2015-02" db="EMBL/GenBank/DDBJ databases">
        <title>Draft genome sequence of Aspergillus parasiticus SU-1.</title>
        <authorList>
            <person name="Yu J."/>
            <person name="Fedorova N."/>
            <person name="Yin Y."/>
            <person name="Losada L."/>
            <person name="Zafar N."/>
            <person name="Taujale R."/>
            <person name="Ehrlich K.C."/>
            <person name="Bhatnagar D."/>
            <person name="Cleveland T.E."/>
            <person name="Bennett J.W."/>
            <person name="Nierman W.C."/>
        </authorList>
    </citation>
    <scope>NUCLEOTIDE SEQUENCE [LARGE SCALE GENOMIC DNA]</scope>
    <source>
        <strain evidence="9">ATCC 56775 / NRRL 5862 / SRRC 143 / SU-1</strain>
    </source>
</reference>
<dbReference type="PANTHER" id="PTHR33048:SF165">
    <property type="entry name" value="INTEGRAL MEMBRANE PROTEIN"/>
    <property type="match status" value="1"/>
</dbReference>
<dbReference type="GO" id="GO:0016020">
    <property type="term" value="C:membrane"/>
    <property type="evidence" value="ECO:0007669"/>
    <property type="project" value="UniProtKB-SubCell"/>
</dbReference>
<name>A0A0F0IFS5_ASPPU</name>
<accession>A0A0F0IFS5</accession>
<comment type="subcellular location">
    <subcellularLocation>
        <location evidence="1">Membrane</location>
        <topology evidence="1">Multi-pass membrane protein</topology>
    </subcellularLocation>
</comment>
<dbReference type="PANTHER" id="PTHR33048">
    <property type="entry name" value="PTH11-LIKE INTEGRAL MEMBRANE PROTEIN (AFU_ORTHOLOGUE AFUA_5G11245)"/>
    <property type="match status" value="1"/>
</dbReference>
<keyword evidence="4 6" id="KW-0472">Membrane</keyword>
<evidence type="ECO:0000259" key="7">
    <source>
        <dbReference type="Pfam" id="PF20684"/>
    </source>
</evidence>
<comment type="caution">
    <text evidence="8">The sequence shown here is derived from an EMBL/GenBank/DDBJ whole genome shotgun (WGS) entry which is preliminary data.</text>
</comment>
<protein>
    <recommendedName>
        <fullName evidence="7">Rhodopsin domain-containing protein</fullName>
    </recommendedName>
</protein>
<comment type="similarity">
    <text evidence="5">Belongs to the SAT4 family.</text>
</comment>
<dbReference type="AlphaFoldDB" id="A0A0F0IFS5"/>
<evidence type="ECO:0000256" key="4">
    <source>
        <dbReference type="ARBA" id="ARBA00023136"/>
    </source>
</evidence>
<dbReference type="OrthoDB" id="3934549at2759"/>
<dbReference type="InterPro" id="IPR049326">
    <property type="entry name" value="Rhodopsin_dom_fungi"/>
</dbReference>
<organism evidence="8 9">
    <name type="scientific">Aspergillus parasiticus (strain ATCC 56775 / NRRL 5862 / SRRC 143 / SU-1)</name>
    <dbReference type="NCBI Taxonomy" id="1403190"/>
    <lineage>
        <taxon>Eukaryota</taxon>
        <taxon>Fungi</taxon>
        <taxon>Dikarya</taxon>
        <taxon>Ascomycota</taxon>
        <taxon>Pezizomycotina</taxon>
        <taxon>Eurotiomycetes</taxon>
        <taxon>Eurotiomycetidae</taxon>
        <taxon>Eurotiales</taxon>
        <taxon>Aspergillaceae</taxon>
        <taxon>Aspergillus</taxon>
        <taxon>Aspergillus subgen. Circumdati</taxon>
    </lineage>
</organism>
<keyword evidence="2 6" id="KW-0812">Transmembrane</keyword>
<dbReference type="STRING" id="1403190.A0A0F0IFS5"/>
<feature type="transmembrane region" description="Helical" evidence="6">
    <location>
        <begin position="152"/>
        <end position="173"/>
    </location>
</feature>
<evidence type="ECO:0000256" key="1">
    <source>
        <dbReference type="ARBA" id="ARBA00004141"/>
    </source>
</evidence>
<evidence type="ECO:0000313" key="8">
    <source>
        <dbReference type="EMBL" id="KJK66669.1"/>
    </source>
</evidence>